<sequence length="122" mass="13410">MGTGGANHIDVIPGRMAASEQKAGGMAHVESGAHGGGDAPHGELSTLEVAVLEFERRWYTYGGAKDHAIRERFDMSAASYFQVLNSLLENPAAYVADPILIKRLRRIRDSRQRHRAQARIAR</sequence>
<organism evidence="2 3">
    <name type="scientific">Brevibacterium pityocampae</name>
    <dbReference type="NCBI Taxonomy" id="506594"/>
    <lineage>
        <taxon>Bacteria</taxon>
        <taxon>Bacillati</taxon>
        <taxon>Actinomycetota</taxon>
        <taxon>Actinomycetes</taxon>
        <taxon>Micrococcales</taxon>
        <taxon>Brevibacteriaceae</taxon>
        <taxon>Brevibacterium</taxon>
    </lineage>
</organism>
<protein>
    <recommendedName>
        <fullName evidence="4">DUF3263 domain-containing protein</fullName>
    </recommendedName>
</protein>
<dbReference type="Pfam" id="PF11662">
    <property type="entry name" value="DUF3263"/>
    <property type="match status" value="1"/>
</dbReference>
<reference evidence="3" key="1">
    <citation type="journal article" date="2019" name="Int. J. Syst. Evol. Microbiol.">
        <title>The Global Catalogue of Microorganisms (GCM) 10K type strain sequencing project: providing services to taxonomists for standard genome sequencing and annotation.</title>
        <authorList>
            <consortium name="The Broad Institute Genomics Platform"/>
            <consortium name="The Broad Institute Genome Sequencing Center for Infectious Disease"/>
            <person name="Wu L."/>
            <person name="Ma J."/>
        </authorList>
    </citation>
    <scope>NUCLEOTIDE SEQUENCE [LARGE SCALE GENOMIC DNA]</scope>
    <source>
        <strain evidence="3">JCM 17808</strain>
    </source>
</reference>
<proteinExistence type="predicted"/>
<dbReference type="EMBL" id="BAABGL010000002">
    <property type="protein sequence ID" value="GAA4384723.1"/>
    <property type="molecule type" value="Genomic_DNA"/>
</dbReference>
<feature type="region of interest" description="Disordered" evidence="1">
    <location>
        <begin position="20"/>
        <end position="40"/>
    </location>
</feature>
<evidence type="ECO:0008006" key="4">
    <source>
        <dbReference type="Google" id="ProtNLM"/>
    </source>
</evidence>
<name>A0ABP8J4A6_9MICO</name>
<dbReference type="Proteomes" id="UP001500642">
    <property type="component" value="Unassembled WGS sequence"/>
</dbReference>
<comment type="caution">
    <text evidence="2">The sequence shown here is derived from an EMBL/GenBank/DDBJ whole genome shotgun (WGS) entry which is preliminary data.</text>
</comment>
<dbReference type="InterPro" id="IPR021678">
    <property type="entry name" value="DUF3263"/>
</dbReference>
<accession>A0ABP8J4A6</accession>
<evidence type="ECO:0000313" key="2">
    <source>
        <dbReference type="EMBL" id="GAA4384723.1"/>
    </source>
</evidence>
<keyword evidence="3" id="KW-1185">Reference proteome</keyword>
<evidence type="ECO:0000313" key="3">
    <source>
        <dbReference type="Proteomes" id="UP001500642"/>
    </source>
</evidence>
<evidence type="ECO:0000256" key="1">
    <source>
        <dbReference type="SAM" id="MobiDB-lite"/>
    </source>
</evidence>
<gene>
    <name evidence="2" type="ORF">GCM10023167_05830</name>
</gene>